<name>A0A2N8PXS8_ENTAV</name>
<proteinExistence type="predicted"/>
<reference evidence="2 3" key="1">
    <citation type="submission" date="2017-10" db="EMBL/GenBank/DDBJ databases">
        <title>FDA dAtabase for Regulatory Grade micrObial Sequences (FDA-ARGOS): Supporting development and validation of Infectious Disease Dx tests.</title>
        <authorList>
            <person name="Campos J."/>
            <person name="Goldberg B."/>
            <person name="Tallon L.J."/>
            <person name="Sadzewicz L."/>
            <person name="Sengamalay N."/>
            <person name="Ott S."/>
            <person name="Godinez A."/>
            <person name="Nagaraj S."/>
            <person name="Vyas G."/>
            <person name="Aluvathingal J."/>
            <person name="Nadendla S."/>
            <person name="Geyer C."/>
            <person name="Nandy P."/>
            <person name="Hobson J."/>
            <person name="Sichtig H."/>
        </authorList>
    </citation>
    <scope>NUCLEOTIDE SEQUENCE [LARGE SCALE GENOMIC DNA]</scope>
    <source>
        <strain evidence="2 3">FDAARGOS_185</strain>
    </source>
</reference>
<feature type="region of interest" description="Disordered" evidence="1">
    <location>
        <begin position="157"/>
        <end position="220"/>
    </location>
</feature>
<comment type="caution">
    <text evidence="2">The sequence shown here is derived from an EMBL/GenBank/DDBJ whole genome shotgun (WGS) entry which is preliminary data.</text>
</comment>
<dbReference type="InterPro" id="IPR021321">
    <property type="entry name" value="DUF2922"/>
</dbReference>
<gene>
    <name evidence="2" type="ORF">AUF17_03535</name>
</gene>
<sequence>MNQDLVVTFGKNNGKEHNWTYKGLNPNLSTPEIKEACELLTTLDIFEQDGVKLFDSVVTAKVLTHRERLIFDPENDCAPDEPQSNEPNCAEERYFKVSDTSEKTKENLPFNVMNSRTPFIAPISNSALDQPRGRHYEQLTQVQPLETTEVSIKVKKDALPPSNKHLQVETIDNGGQKQESDTNRISKAENPNTKKDKGLFQRIFGRRGKNKEDPASNQRE</sequence>
<evidence type="ECO:0008006" key="4">
    <source>
        <dbReference type="Google" id="ProtNLM"/>
    </source>
</evidence>
<protein>
    <recommendedName>
        <fullName evidence="4">DUF2922 family protein</fullName>
    </recommendedName>
</protein>
<feature type="compositionally biased region" description="Basic and acidic residues" evidence="1">
    <location>
        <begin position="178"/>
        <end position="199"/>
    </location>
</feature>
<evidence type="ECO:0000256" key="1">
    <source>
        <dbReference type="SAM" id="MobiDB-lite"/>
    </source>
</evidence>
<evidence type="ECO:0000313" key="2">
    <source>
        <dbReference type="EMBL" id="TRZ33199.1"/>
    </source>
</evidence>
<accession>A0A2N8PXS8</accession>
<evidence type="ECO:0000313" key="3">
    <source>
        <dbReference type="Proteomes" id="UP000316316"/>
    </source>
</evidence>
<dbReference type="Pfam" id="PF11148">
    <property type="entry name" value="DUF2922"/>
    <property type="match status" value="1"/>
</dbReference>
<dbReference type="GeneID" id="69568779"/>
<organism evidence="2 3">
    <name type="scientific">Enterococcus avium</name>
    <name type="common">Streptococcus avium</name>
    <dbReference type="NCBI Taxonomy" id="33945"/>
    <lineage>
        <taxon>Bacteria</taxon>
        <taxon>Bacillati</taxon>
        <taxon>Bacillota</taxon>
        <taxon>Bacilli</taxon>
        <taxon>Lactobacillales</taxon>
        <taxon>Enterococcaceae</taxon>
        <taxon>Enterococcus</taxon>
    </lineage>
</organism>
<dbReference type="AlphaFoldDB" id="A0A2N8PXS8"/>
<dbReference type="Proteomes" id="UP000316316">
    <property type="component" value="Unassembled WGS sequence"/>
</dbReference>
<dbReference type="RefSeq" id="WP_102866016.1">
    <property type="nucleotide sequence ID" value="NZ_CABGUH010000002.1"/>
</dbReference>
<feature type="compositionally biased region" description="Basic and acidic residues" evidence="1">
    <location>
        <begin position="210"/>
        <end position="220"/>
    </location>
</feature>
<dbReference type="EMBL" id="PDXQ01000001">
    <property type="protein sequence ID" value="TRZ33199.1"/>
    <property type="molecule type" value="Genomic_DNA"/>
</dbReference>